<dbReference type="Pfam" id="PF01852">
    <property type="entry name" value="START"/>
    <property type="match status" value="1"/>
</dbReference>
<dbReference type="PANTHER" id="PTHR12659">
    <property type="entry name" value="RHO-TYPE GTPASE ACTIVATING PROTEIN"/>
    <property type="match status" value="1"/>
</dbReference>
<dbReference type="OrthoDB" id="10003330at2759"/>
<evidence type="ECO:0000256" key="3">
    <source>
        <dbReference type="ARBA" id="ARBA00022468"/>
    </source>
</evidence>
<evidence type="ECO:0000256" key="5">
    <source>
        <dbReference type="ARBA" id="ARBA00022553"/>
    </source>
</evidence>
<organism evidence="8 9">
    <name type="scientific">Aquarana catesbeiana</name>
    <name type="common">American bullfrog</name>
    <name type="synonym">Rana catesbeiana</name>
    <dbReference type="NCBI Taxonomy" id="8400"/>
    <lineage>
        <taxon>Eukaryota</taxon>
        <taxon>Metazoa</taxon>
        <taxon>Chordata</taxon>
        <taxon>Craniata</taxon>
        <taxon>Vertebrata</taxon>
        <taxon>Euteleostomi</taxon>
        <taxon>Amphibia</taxon>
        <taxon>Batrachia</taxon>
        <taxon>Anura</taxon>
        <taxon>Neobatrachia</taxon>
        <taxon>Ranoidea</taxon>
        <taxon>Ranidae</taxon>
        <taxon>Aquarana</taxon>
    </lineage>
</organism>
<dbReference type="InterPro" id="IPR002913">
    <property type="entry name" value="START_lipid-bd_dom"/>
</dbReference>
<dbReference type="GO" id="GO:0030036">
    <property type="term" value="P:actin cytoskeleton organization"/>
    <property type="evidence" value="ECO:0007669"/>
    <property type="project" value="TreeGrafter"/>
</dbReference>
<dbReference type="EMBL" id="KV927713">
    <property type="protein sequence ID" value="PIO34265.1"/>
    <property type="molecule type" value="Genomic_DNA"/>
</dbReference>
<evidence type="ECO:0000256" key="4">
    <source>
        <dbReference type="ARBA" id="ARBA00022490"/>
    </source>
</evidence>
<dbReference type="InterPro" id="IPR023393">
    <property type="entry name" value="START-like_dom_sf"/>
</dbReference>
<comment type="subcellular location">
    <subcellularLocation>
        <location evidence="2">Cytoplasm</location>
    </subcellularLocation>
    <subcellularLocation>
        <location evidence="1">Membrane</location>
    </subcellularLocation>
</comment>
<protein>
    <recommendedName>
        <fullName evidence="7">START domain-containing protein</fullName>
    </recommendedName>
</protein>
<keyword evidence="4" id="KW-0963">Cytoplasm</keyword>
<name>A0A2G9S2H1_AQUCT</name>
<evidence type="ECO:0000313" key="8">
    <source>
        <dbReference type="EMBL" id="PIO34265.1"/>
    </source>
</evidence>
<dbReference type="GO" id="GO:0005925">
    <property type="term" value="C:focal adhesion"/>
    <property type="evidence" value="ECO:0007669"/>
    <property type="project" value="TreeGrafter"/>
</dbReference>
<evidence type="ECO:0000313" key="9">
    <source>
        <dbReference type="Proteomes" id="UP000228934"/>
    </source>
</evidence>
<dbReference type="PANTHER" id="PTHR12659:SF2">
    <property type="entry name" value="RHO GTPASE-ACTIVATING PROTEIN 7"/>
    <property type="match status" value="1"/>
</dbReference>
<dbReference type="Proteomes" id="UP000228934">
    <property type="component" value="Unassembled WGS sequence"/>
</dbReference>
<dbReference type="AlphaFoldDB" id="A0A2G9S2H1"/>
<proteinExistence type="predicted"/>
<evidence type="ECO:0000259" key="7">
    <source>
        <dbReference type="PROSITE" id="PS50848"/>
    </source>
</evidence>
<evidence type="ECO:0000256" key="6">
    <source>
        <dbReference type="ARBA" id="ARBA00023136"/>
    </source>
</evidence>
<reference evidence="9" key="1">
    <citation type="journal article" date="2017" name="Nat. Commun.">
        <title>The North American bullfrog draft genome provides insight into hormonal regulation of long noncoding RNA.</title>
        <authorList>
            <person name="Hammond S.A."/>
            <person name="Warren R.L."/>
            <person name="Vandervalk B.P."/>
            <person name="Kucuk E."/>
            <person name="Khan H."/>
            <person name="Gibb E.A."/>
            <person name="Pandoh P."/>
            <person name="Kirk H."/>
            <person name="Zhao Y."/>
            <person name="Jones M."/>
            <person name="Mungall A.J."/>
            <person name="Coope R."/>
            <person name="Pleasance S."/>
            <person name="Moore R.A."/>
            <person name="Holt R.A."/>
            <person name="Round J.M."/>
            <person name="Ohora S."/>
            <person name="Walle B.V."/>
            <person name="Veldhoen N."/>
            <person name="Helbing C.C."/>
            <person name="Birol I."/>
        </authorList>
    </citation>
    <scope>NUCLEOTIDE SEQUENCE [LARGE SCALE GENOMIC DNA]</scope>
</reference>
<keyword evidence="5" id="KW-0597">Phosphoprotein</keyword>
<dbReference type="GO" id="GO:0005096">
    <property type="term" value="F:GTPase activator activity"/>
    <property type="evidence" value="ECO:0007669"/>
    <property type="project" value="UniProtKB-KW"/>
</dbReference>
<evidence type="ECO:0000256" key="1">
    <source>
        <dbReference type="ARBA" id="ARBA00004370"/>
    </source>
</evidence>
<evidence type="ECO:0000256" key="2">
    <source>
        <dbReference type="ARBA" id="ARBA00004496"/>
    </source>
</evidence>
<accession>A0A2G9S2H1</accession>
<keyword evidence="6" id="KW-0472">Membrane</keyword>
<dbReference type="GO" id="GO:0035023">
    <property type="term" value="P:regulation of Rho protein signal transduction"/>
    <property type="evidence" value="ECO:0007669"/>
    <property type="project" value="TreeGrafter"/>
</dbReference>
<feature type="domain" description="START" evidence="7">
    <location>
        <begin position="38"/>
        <end position="142"/>
    </location>
</feature>
<sequence>MSKCRNSYMEQDLRPVCLDELVNGNSEGLCDYQAFLQEGIDSLLKEAKDKFKGWVSCSTSEQADLAYKKVPDGPPLRLWKSTIEIAAQPEDVFQRLLREQHLWDEDLLDSKVVETLDEHTDIYQYVQNNMAPHPARDFVVLR</sequence>
<keyword evidence="3" id="KW-0343">GTPase activation</keyword>
<dbReference type="GO" id="GO:0005737">
    <property type="term" value="C:cytoplasm"/>
    <property type="evidence" value="ECO:0007669"/>
    <property type="project" value="UniProtKB-SubCell"/>
</dbReference>
<keyword evidence="9" id="KW-1185">Reference proteome</keyword>
<dbReference type="GO" id="GO:0045121">
    <property type="term" value="C:membrane raft"/>
    <property type="evidence" value="ECO:0007669"/>
    <property type="project" value="TreeGrafter"/>
</dbReference>
<dbReference type="GO" id="GO:0008289">
    <property type="term" value="F:lipid binding"/>
    <property type="evidence" value="ECO:0007669"/>
    <property type="project" value="InterPro"/>
</dbReference>
<dbReference type="SUPFAM" id="SSF55961">
    <property type="entry name" value="Bet v1-like"/>
    <property type="match status" value="1"/>
</dbReference>
<dbReference type="PROSITE" id="PS50848">
    <property type="entry name" value="START"/>
    <property type="match status" value="1"/>
</dbReference>
<dbReference type="Gene3D" id="3.30.530.20">
    <property type="match status" value="1"/>
</dbReference>
<gene>
    <name evidence="8" type="ORF">AB205_0178340</name>
</gene>